<name>A0A3P3Z204_LEIBR</name>
<feature type="region of interest" description="Disordered" evidence="2">
    <location>
        <begin position="20"/>
        <end position="161"/>
    </location>
</feature>
<evidence type="ECO:0000256" key="1">
    <source>
        <dbReference type="SAM" id="Coils"/>
    </source>
</evidence>
<protein>
    <submittedName>
        <fullName evidence="3">Hypothetical_protein</fullName>
    </submittedName>
</protein>
<feature type="region of interest" description="Disordered" evidence="2">
    <location>
        <begin position="774"/>
        <end position="824"/>
    </location>
</feature>
<feature type="compositionally biased region" description="Basic residues" evidence="2">
    <location>
        <begin position="318"/>
        <end position="333"/>
    </location>
</feature>
<keyword evidence="1" id="KW-0175">Coiled coil</keyword>
<dbReference type="EMBL" id="LS997614">
    <property type="protein sequence ID" value="SYZ64222.1"/>
    <property type="molecule type" value="Genomic_DNA"/>
</dbReference>
<sequence>MGDPRDDRLPWRLHDHHATYAEDVEDEGNARVEGQRYHRGPLCHPSLLPASASPKSSSITAMSPIPTRMPATASMAPSSAATASSADDANGLESRWPLRPPLDFRKGSSEETAHPAHHRSRHARQSPTSASSHSRSHSPPIASHLASQQSPSGEHGSDGAAAPVIPCHAVSALTSTPAELLSDGVALDALHLRDGQGLHHSVAMSSSAVLEHYHVLELEEQLQYWRQRALHMESRELQREHALQTWWKAEFATAQASSKTLIRKLLDKVHRLQKQLNLQKTMRQHMAGRGQQWRSSSASMDSSSTTLNSFTPGSSGHHMQKQQRRRRGYRHNSRRLEKKDHYPSPPTAVCHRSGSENDSTHDTPSSSDTNDVTHLRRVVSQLADENASLLQSLAALHWEQQESDRNRSAANASEGRAMHNGKPLTPTLQAHLRELCRAALGCMSRSSELHECRAALYGKYTGNKETTSNGDLEVQKGARVVQALLDELSGRQASDASSSLVQSLLVLRSALEHLNAVLLACVDDLVLASSQLTPTSPAASAPPPPPQQQQQPRDEHRSTDLEQLRQARAALFQEQQRRATAHPALGAATRDMQNLAQVQQDNVSQLKVEARTLAEQVQQESRAALVHTQAALQRDDVATTRCTNAAEHQSTLHAQREAQWQTQLSALTDKRNGYPREYALLRSRRATLQHARNATAAERTGQQQGRDDKVALMRQSHANARHPVALLSKPASAAAPRNGVEAKATRAASELELLPLGTSSSAPHVMWTDVQRNRLTPNTQPSGFSGTSWVPLSPSRSLSYSPPPSSNKEPQNAPGPGAGDTARTHSARLTTGVSTADSGAPRLLSNFPTPPIDVVQPSVLAAPERSGYADVKALAQRPYDNNSETGGEAGAPGHCTPLAKMRAWEEKFKAILRHA</sequence>
<gene>
    <name evidence="3" type="ORF">LBRM2904_15.0930</name>
</gene>
<evidence type="ECO:0000313" key="4">
    <source>
        <dbReference type="Proteomes" id="UP000319462"/>
    </source>
</evidence>
<feature type="compositionally biased region" description="Basic and acidic residues" evidence="2">
    <location>
        <begin position="102"/>
        <end position="114"/>
    </location>
</feature>
<feature type="compositionally biased region" description="Polar residues" evidence="2">
    <location>
        <begin position="774"/>
        <end position="790"/>
    </location>
</feature>
<dbReference type="Proteomes" id="UP000319462">
    <property type="component" value="Chromosome 15"/>
</dbReference>
<reference evidence="3 4" key="1">
    <citation type="submission" date="2018-09" db="EMBL/GenBank/DDBJ databases">
        <authorList>
            <person name="Peiro R."/>
            <person name="Begona"/>
            <person name="Cbmso G."/>
            <person name="Lopez M."/>
            <person name="Gonzalez S."/>
        </authorList>
    </citation>
    <scope>NUCLEOTIDE SEQUENCE [LARGE SCALE GENOMIC DNA]</scope>
</reference>
<feature type="compositionally biased region" description="Polar residues" evidence="2">
    <location>
        <begin position="305"/>
        <end position="314"/>
    </location>
</feature>
<feature type="compositionally biased region" description="Basic residues" evidence="2">
    <location>
        <begin position="115"/>
        <end position="124"/>
    </location>
</feature>
<feature type="compositionally biased region" description="Low complexity" evidence="2">
    <location>
        <begin position="791"/>
        <end position="800"/>
    </location>
</feature>
<feature type="region of interest" description="Disordered" evidence="2">
    <location>
        <begin position="401"/>
        <end position="422"/>
    </location>
</feature>
<evidence type="ECO:0000313" key="3">
    <source>
        <dbReference type="EMBL" id="SYZ64222.1"/>
    </source>
</evidence>
<accession>A0A3P3Z204</accession>
<feature type="coiled-coil region" evidence="1">
    <location>
        <begin position="596"/>
        <end position="623"/>
    </location>
</feature>
<organism evidence="3 4">
    <name type="scientific">Leishmania braziliensis MHOM/BR/75/M2904</name>
    <dbReference type="NCBI Taxonomy" id="420245"/>
    <lineage>
        <taxon>Eukaryota</taxon>
        <taxon>Discoba</taxon>
        <taxon>Euglenozoa</taxon>
        <taxon>Kinetoplastea</taxon>
        <taxon>Metakinetoplastina</taxon>
        <taxon>Trypanosomatida</taxon>
        <taxon>Trypanosomatidae</taxon>
        <taxon>Leishmaniinae</taxon>
        <taxon>Leishmania</taxon>
        <taxon>Leishmania braziliensis species complex</taxon>
    </lineage>
</organism>
<feature type="region of interest" description="Disordered" evidence="2">
    <location>
        <begin position="533"/>
        <end position="560"/>
    </location>
</feature>
<evidence type="ECO:0000256" key="2">
    <source>
        <dbReference type="SAM" id="MobiDB-lite"/>
    </source>
</evidence>
<dbReference type="AlphaFoldDB" id="A0A3P3Z204"/>
<feature type="compositionally biased region" description="Low complexity" evidence="2">
    <location>
        <begin position="725"/>
        <end position="736"/>
    </location>
</feature>
<feature type="compositionally biased region" description="Low complexity" evidence="2">
    <location>
        <begin position="42"/>
        <end position="89"/>
    </location>
</feature>
<proteinExistence type="predicted"/>
<feature type="compositionally biased region" description="Low complexity" evidence="2">
    <location>
        <begin position="295"/>
        <end position="304"/>
    </location>
</feature>
<feature type="compositionally biased region" description="Low complexity" evidence="2">
    <location>
        <begin position="125"/>
        <end position="144"/>
    </location>
</feature>
<feature type="region of interest" description="Disordered" evidence="2">
    <location>
        <begin position="280"/>
        <end position="372"/>
    </location>
</feature>
<feature type="region of interest" description="Disordered" evidence="2">
    <location>
        <begin position="721"/>
        <end position="741"/>
    </location>
</feature>